<evidence type="ECO:0000313" key="2">
    <source>
        <dbReference type="Proteomes" id="UP000559182"/>
    </source>
</evidence>
<dbReference type="EMBL" id="JACHVQ010000002">
    <property type="protein sequence ID" value="MBB2892712.1"/>
    <property type="molecule type" value="Genomic_DNA"/>
</dbReference>
<name>A0A839NDW1_9MICO</name>
<proteinExistence type="predicted"/>
<gene>
    <name evidence="1" type="ORF">FHU39_002730</name>
</gene>
<dbReference type="AlphaFoldDB" id="A0A839NDW1"/>
<accession>A0A839NDW1</accession>
<organism evidence="1 2">
    <name type="scientific">Flexivirga oryzae</name>
    <dbReference type="NCBI Taxonomy" id="1794944"/>
    <lineage>
        <taxon>Bacteria</taxon>
        <taxon>Bacillati</taxon>
        <taxon>Actinomycetota</taxon>
        <taxon>Actinomycetes</taxon>
        <taxon>Micrococcales</taxon>
        <taxon>Dermacoccaceae</taxon>
        <taxon>Flexivirga</taxon>
    </lineage>
</organism>
<evidence type="ECO:0000313" key="1">
    <source>
        <dbReference type="EMBL" id="MBB2892712.1"/>
    </source>
</evidence>
<dbReference type="Proteomes" id="UP000559182">
    <property type="component" value="Unassembled WGS sequence"/>
</dbReference>
<sequence>MTATTTSTTKLDLLVGLGAPYKSWRDGFVEELR</sequence>
<protein>
    <submittedName>
        <fullName evidence="1">Uncharacterized protein</fullName>
    </submittedName>
</protein>
<keyword evidence="2" id="KW-1185">Reference proteome</keyword>
<reference evidence="1 2" key="1">
    <citation type="submission" date="2020-08" db="EMBL/GenBank/DDBJ databases">
        <title>Sequencing the genomes of 1000 actinobacteria strains.</title>
        <authorList>
            <person name="Klenk H.-P."/>
        </authorList>
    </citation>
    <scope>NUCLEOTIDE SEQUENCE [LARGE SCALE GENOMIC DNA]</scope>
    <source>
        <strain evidence="1 2">DSM 105369</strain>
    </source>
</reference>
<comment type="caution">
    <text evidence="1">The sequence shown here is derived from an EMBL/GenBank/DDBJ whole genome shotgun (WGS) entry which is preliminary data.</text>
</comment>